<dbReference type="Gene3D" id="2.60.120.260">
    <property type="entry name" value="Galactose-binding domain-like"/>
    <property type="match status" value="1"/>
</dbReference>
<dbReference type="KEGG" id="cvn:111114395"/>
<name>A0A8B8BYC2_CRAVI</name>
<dbReference type="SUPFAM" id="SSF49785">
    <property type="entry name" value="Galactose-binding domain-like"/>
    <property type="match status" value="1"/>
</dbReference>
<keyword evidence="1" id="KW-1185">Reference proteome</keyword>
<dbReference type="RefSeq" id="XP_022308397.1">
    <property type="nucleotide sequence ID" value="XM_022452689.1"/>
</dbReference>
<reference evidence="2" key="1">
    <citation type="submission" date="2025-08" db="UniProtKB">
        <authorList>
            <consortium name="RefSeq"/>
        </authorList>
    </citation>
    <scope>IDENTIFICATION</scope>
    <source>
        <tissue evidence="2">Whole sample</tissue>
    </source>
</reference>
<dbReference type="InterPro" id="IPR008979">
    <property type="entry name" value="Galactose-bd-like_sf"/>
</dbReference>
<gene>
    <name evidence="2" type="primary">LOC111114395</name>
</gene>
<dbReference type="AlphaFoldDB" id="A0A8B8BYC2"/>
<dbReference type="Proteomes" id="UP000694844">
    <property type="component" value="Chromosome 9"/>
</dbReference>
<sequence length="131" mass="14870">MRTTADGNYPTESFKHRDKNNMRGLPVLLFSIFRVFTQIKVVQTYENLALNKVSWQLFPFRETSWGSEKAVDGLYTDLSAGGGQCTISGSQKSTAEWRVDLGGVFSIHHIIIHYRTDNFFGGKECVYLILV</sequence>
<organism evidence="1 2">
    <name type="scientific">Crassostrea virginica</name>
    <name type="common">Eastern oyster</name>
    <dbReference type="NCBI Taxonomy" id="6565"/>
    <lineage>
        <taxon>Eukaryota</taxon>
        <taxon>Metazoa</taxon>
        <taxon>Spiralia</taxon>
        <taxon>Lophotrochozoa</taxon>
        <taxon>Mollusca</taxon>
        <taxon>Bivalvia</taxon>
        <taxon>Autobranchia</taxon>
        <taxon>Pteriomorphia</taxon>
        <taxon>Ostreida</taxon>
        <taxon>Ostreoidea</taxon>
        <taxon>Ostreidae</taxon>
        <taxon>Crassostrea</taxon>
    </lineage>
</organism>
<proteinExistence type="predicted"/>
<dbReference type="GeneID" id="111114395"/>
<accession>A0A8B8BYC2</accession>
<dbReference type="OrthoDB" id="6048466at2759"/>
<protein>
    <submittedName>
        <fullName evidence="2">Uncharacterized protein LOC111114395</fullName>
    </submittedName>
</protein>
<evidence type="ECO:0000313" key="1">
    <source>
        <dbReference type="Proteomes" id="UP000694844"/>
    </source>
</evidence>
<evidence type="ECO:0000313" key="2">
    <source>
        <dbReference type="RefSeq" id="XP_022308397.1"/>
    </source>
</evidence>